<gene>
    <name evidence="2" type="ORF">GCM10007063_00570</name>
</gene>
<reference evidence="2" key="2">
    <citation type="submission" date="2020-09" db="EMBL/GenBank/DDBJ databases">
        <authorList>
            <person name="Sun Q."/>
            <person name="Ohkuma M."/>
        </authorList>
    </citation>
    <scope>NUCLEOTIDE SEQUENCE</scope>
    <source>
        <strain evidence="2">JCM 12580</strain>
    </source>
</reference>
<keyword evidence="1" id="KW-0812">Transmembrane</keyword>
<keyword evidence="1" id="KW-0472">Membrane</keyword>
<dbReference type="EMBL" id="BMNQ01000001">
    <property type="protein sequence ID" value="GGJ82031.1"/>
    <property type="molecule type" value="Genomic_DNA"/>
</dbReference>
<keyword evidence="3" id="KW-1185">Reference proteome</keyword>
<keyword evidence="1" id="KW-1133">Transmembrane helix</keyword>
<evidence type="ECO:0000313" key="2">
    <source>
        <dbReference type="EMBL" id="GGJ82031.1"/>
    </source>
</evidence>
<feature type="transmembrane region" description="Helical" evidence="1">
    <location>
        <begin position="38"/>
        <end position="57"/>
    </location>
</feature>
<protein>
    <submittedName>
        <fullName evidence="2">Uncharacterized protein</fullName>
    </submittedName>
</protein>
<sequence>MSAVSRKLLFWSGLFVFMIGHLSLVDLLKIGPVADNELMVYVLIIAGLFLIGVSNLLKQQR</sequence>
<dbReference type="Proteomes" id="UP000658382">
    <property type="component" value="Unassembled WGS sequence"/>
</dbReference>
<accession>A0A917USK5</accession>
<proteinExistence type="predicted"/>
<comment type="caution">
    <text evidence="2">The sequence shown here is derived from an EMBL/GenBank/DDBJ whole genome shotgun (WGS) entry which is preliminary data.</text>
</comment>
<dbReference type="AlphaFoldDB" id="A0A917USK5"/>
<evidence type="ECO:0000256" key="1">
    <source>
        <dbReference type="SAM" id="Phobius"/>
    </source>
</evidence>
<reference evidence="2" key="1">
    <citation type="journal article" date="2014" name="Int. J. Syst. Evol. Microbiol.">
        <title>Complete genome sequence of Corynebacterium casei LMG S-19264T (=DSM 44701T), isolated from a smear-ripened cheese.</title>
        <authorList>
            <consortium name="US DOE Joint Genome Institute (JGI-PGF)"/>
            <person name="Walter F."/>
            <person name="Albersmeier A."/>
            <person name="Kalinowski J."/>
            <person name="Ruckert C."/>
        </authorList>
    </citation>
    <scope>NUCLEOTIDE SEQUENCE</scope>
    <source>
        <strain evidence="2">JCM 12580</strain>
    </source>
</reference>
<name>A0A917USK5_9BACI</name>
<organism evidence="2 3">
    <name type="scientific">Lentibacillus kapialis</name>
    <dbReference type="NCBI Taxonomy" id="340214"/>
    <lineage>
        <taxon>Bacteria</taxon>
        <taxon>Bacillati</taxon>
        <taxon>Bacillota</taxon>
        <taxon>Bacilli</taxon>
        <taxon>Bacillales</taxon>
        <taxon>Bacillaceae</taxon>
        <taxon>Lentibacillus</taxon>
    </lineage>
</organism>
<evidence type="ECO:0000313" key="3">
    <source>
        <dbReference type="Proteomes" id="UP000658382"/>
    </source>
</evidence>